<dbReference type="SUPFAM" id="SSF53474">
    <property type="entry name" value="alpha/beta-Hydrolases"/>
    <property type="match status" value="1"/>
</dbReference>
<protein>
    <submittedName>
        <fullName evidence="5">Dienelactone hydrolase</fullName>
    </submittedName>
</protein>
<keyword evidence="4" id="KW-0812">Transmembrane</keyword>
<feature type="transmembrane region" description="Helical" evidence="4">
    <location>
        <begin position="32"/>
        <end position="52"/>
    </location>
</feature>
<feature type="transmembrane region" description="Helical" evidence="4">
    <location>
        <begin position="77"/>
        <end position="99"/>
    </location>
</feature>
<keyword evidence="6" id="KW-1185">Reference proteome</keyword>
<dbReference type="Proteomes" id="UP001228905">
    <property type="component" value="Unassembled WGS sequence"/>
</dbReference>
<keyword evidence="3" id="KW-0443">Lipid metabolism</keyword>
<proteinExistence type="predicted"/>
<dbReference type="Gene3D" id="3.40.50.1820">
    <property type="entry name" value="alpha/beta hydrolase"/>
    <property type="match status" value="1"/>
</dbReference>
<gene>
    <name evidence="5" type="ORF">QO010_003021</name>
</gene>
<feature type="transmembrane region" description="Helical" evidence="4">
    <location>
        <begin position="6"/>
        <end position="25"/>
    </location>
</feature>
<dbReference type="InterPro" id="IPR029058">
    <property type="entry name" value="AB_hydrolase_fold"/>
</dbReference>
<reference evidence="5 6" key="1">
    <citation type="submission" date="2023-07" db="EMBL/GenBank/DDBJ databases">
        <title>Genomic Encyclopedia of Type Strains, Phase IV (KMG-IV): sequencing the most valuable type-strain genomes for metagenomic binning, comparative biology and taxonomic classification.</title>
        <authorList>
            <person name="Goeker M."/>
        </authorList>
    </citation>
    <scope>NUCLEOTIDE SEQUENCE [LARGE SCALE GENOMIC DNA]</scope>
    <source>
        <strain evidence="5 6">DSM 18695</strain>
    </source>
</reference>
<dbReference type="RefSeq" id="WP_307350457.1">
    <property type="nucleotide sequence ID" value="NZ_JAUSVS010000006.1"/>
</dbReference>
<evidence type="ECO:0000256" key="2">
    <source>
        <dbReference type="ARBA" id="ARBA00022963"/>
    </source>
</evidence>
<evidence type="ECO:0000313" key="6">
    <source>
        <dbReference type="Proteomes" id="UP001228905"/>
    </source>
</evidence>
<evidence type="ECO:0000256" key="3">
    <source>
        <dbReference type="ARBA" id="ARBA00023098"/>
    </source>
</evidence>
<dbReference type="PANTHER" id="PTHR10272">
    <property type="entry name" value="PLATELET-ACTIVATING FACTOR ACETYLHYDROLASE"/>
    <property type="match status" value="1"/>
</dbReference>
<keyword evidence="4" id="KW-0472">Membrane</keyword>
<name>A0ABU0ITA4_9CAUL</name>
<keyword evidence="2" id="KW-0442">Lipid degradation</keyword>
<keyword evidence="1 5" id="KW-0378">Hydrolase</keyword>
<evidence type="ECO:0000313" key="5">
    <source>
        <dbReference type="EMBL" id="MDQ0465234.1"/>
    </source>
</evidence>
<accession>A0ABU0ITA4</accession>
<dbReference type="EMBL" id="JAUSVS010000006">
    <property type="protein sequence ID" value="MDQ0465234.1"/>
    <property type="molecule type" value="Genomic_DNA"/>
</dbReference>
<organism evidence="5 6">
    <name type="scientific">Caulobacter ginsengisoli</name>
    <dbReference type="NCBI Taxonomy" id="400775"/>
    <lineage>
        <taxon>Bacteria</taxon>
        <taxon>Pseudomonadati</taxon>
        <taxon>Pseudomonadota</taxon>
        <taxon>Alphaproteobacteria</taxon>
        <taxon>Caulobacterales</taxon>
        <taxon>Caulobacteraceae</taxon>
        <taxon>Caulobacter</taxon>
    </lineage>
</organism>
<dbReference type="Pfam" id="PF03403">
    <property type="entry name" value="PAF-AH_p_II"/>
    <property type="match status" value="2"/>
</dbReference>
<keyword evidence="4" id="KW-1133">Transmembrane helix</keyword>
<comment type="caution">
    <text evidence="5">The sequence shown here is derived from an EMBL/GenBank/DDBJ whole genome shotgun (WGS) entry which is preliminary data.</text>
</comment>
<sequence>MLIPDLILLAWVLALAGWRLVAPGWRPRLRMAAAGLGVALAAGQWALCGFTWQDLPAYLLLALSALPPVRTGAVPGWIGRLGLAGLAAACIGVWILPAVPTLPPPDGRYAVATQVYRWTDAARGEPHTADPNDRRSVIAQAWYPTTRLERPRGGARIPYIDGIGQMPGQVSVMPGFLLARYGQIDTHAQAAAPLAAGDRPWPVVIFSPGYGAARAVYTGLATRLASRGFVVLVLDHPFESGVTQLPDGRVVGTREPAPGSPGRRRYMPDQQAVRTADIRFVIDQLARPDALSPPLRGRIETSKVAVIGHSFGGAAAAMALSEDPRVVAAANIDGTPYGDLPDRRLTRPFLLLQSDQAETHHGELFINGNGRLLAQMTAPGFHYEIRRANHYSFTDAPFFFAPPGRWLLAQVMGGGRGPAATQQATADILAAFLSGPLTGVPADLTATAARYPGVTGGPVKPGLKSTAASKD</sequence>
<evidence type="ECO:0000256" key="4">
    <source>
        <dbReference type="SAM" id="Phobius"/>
    </source>
</evidence>
<evidence type="ECO:0000256" key="1">
    <source>
        <dbReference type="ARBA" id="ARBA00022801"/>
    </source>
</evidence>
<dbReference type="PANTHER" id="PTHR10272:SF0">
    <property type="entry name" value="PLATELET-ACTIVATING FACTOR ACETYLHYDROLASE"/>
    <property type="match status" value="1"/>
</dbReference>
<dbReference type="GO" id="GO:0016787">
    <property type="term" value="F:hydrolase activity"/>
    <property type="evidence" value="ECO:0007669"/>
    <property type="project" value="UniProtKB-KW"/>
</dbReference>